<feature type="transmembrane region" description="Helical" evidence="8">
    <location>
        <begin position="46"/>
        <end position="68"/>
    </location>
</feature>
<dbReference type="PANTHER" id="PTHR30047:SF7">
    <property type="entry name" value="HIGH-AFFINITY CHOLINE TRANSPORT PROTEIN"/>
    <property type="match status" value="1"/>
</dbReference>
<dbReference type="AlphaFoldDB" id="A0A5E6MY54"/>
<feature type="transmembrane region" description="Helical" evidence="8">
    <location>
        <begin position="480"/>
        <end position="497"/>
    </location>
</feature>
<proteinExistence type="inferred from homology"/>
<feature type="transmembrane region" description="Helical" evidence="8">
    <location>
        <begin position="138"/>
        <end position="161"/>
    </location>
</feature>
<dbReference type="InterPro" id="IPR000060">
    <property type="entry name" value="BCCT_transptr"/>
</dbReference>
<evidence type="ECO:0000256" key="2">
    <source>
        <dbReference type="ARBA" id="ARBA00005658"/>
    </source>
</evidence>
<comment type="subcellular location">
    <subcellularLocation>
        <location evidence="1">Cell membrane</location>
        <topology evidence="1">Multi-pass membrane protein</topology>
    </subcellularLocation>
</comment>
<feature type="transmembrane region" description="Helical" evidence="8">
    <location>
        <begin position="191"/>
        <end position="217"/>
    </location>
</feature>
<feature type="transmembrane region" description="Helical" evidence="8">
    <location>
        <begin position="229"/>
        <end position="248"/>
    </location>
</feature>
<comment type="similarity">
    <text evidence="2">Belongs to the BCCT transporter (TC 2.A.15) family.</text>
</comment>
<dbReference type="GO" id="GO:0005886">
    <property type="term" value="C:plasma membrane"/>
    <property type="evidence" value="ECO:0007669"/>
    <property type="project" value="UniProtKB-SubCell"/>
</dbReference>
<evidence type="ECO:0000256" key="5">
    <source>
        <dbReference type="ARBA" id="ARBA00022692"/>
    </source>
</evidence>
<dbReference type="PANTHER" id="PTHR30047">
    <property type="entry name" value="HIGH-AFFINITY CHOLINE TRANSPORT PROTEIN-RELATED"/>
    <property type="match status" value="1"/>
</dbReference>
<feature type="transmembrane region" description="Helical" evidence="8">
    <location>
        <begin position="449"/>
        <end position="468"/>
    </location>
</feature>
<evidence type="ECO:0000256" key="1">
    <source>
        <dbReference type="ARBA" id="ARBA00004651"/>
    </source>
</evidence>
<dbReference type="GO" id="GO:0022857">
    <property type="term" value="F:transmembrane transporter activity"/>
    <property type="evidence" value="ECO:0007669"/>
    <property type="project" value="InterPro"/>
</dbReference>
<protein>
    <submittedName>
        <fullName evidence="9">Putative glycine betaine transporter</fullName>
    </submittedName>
</protein>
<feature type="transmembrane region" description="Helical" evidence="8">
    <location>
        <begin position="88"/>
        <end position="107"/>
    </location>
</feature>
<keyword evidence="6 8" id="KW-1133">Transmembrane helix</keyword>
<evidence type="ECO:0000256" key="6">
    <source>
        <dbReference type="ARBA" id="ARBA00022989"/>
    </source>
</evidence>
<dbReference type="EMBL" id="LR700650">
    <property type="protein sequence ID" value="VVM16402.1"/>
    <property type="molecule type" value="Genomic_DNA"/>
</dbReference>
<evidence type="ECO:0000256" key="7">
    <source>
        <dbReference type="ARBA" id="ARBA00023136"/>
    </source>
</evidence>
<accession>A0A5E6MY54</accession>
<feature type="transmembrane region" description="Helical" evidence="8">
    <location>
        <begin position="315"/>
        <end position="333"/>
    </location>
</feature>
<sequence length="527" mass="57272">MKYPLRPLVFWPTFLILLAAVIVSYIDLNAFLAVSKQLNNLILKNFSWLFSAGSFAMVVLTAIVYFSALGKVRIGGEDAQPLLSKWRWFMVALCTTLAVGVLFWTTAEPLYHLYGPPTSQPIQAGSSAAKSFAMSTMFLHWTITPYAIYLVPSLVFALVFYNRRSHFSIGAMLEPLLGEARVKRYAGLIDTLAMFALVAGMASSLGTGALTLAGGMAQYIGGETTPFRLAIIIAIIVITFVASAASGLQKGIVMLSSFNTWIMLALGLFVLLCGPTLYMFSLGVESLGVYLDTFFSRSLFTGAASGDTWPHSWTVFYWSVWFAWAPVSALFLGKIGRGYTVREFIHINMFYPALFTAVWICIFSGTSLYFDALGDGSLNRVLNEQGVEHVLYQMFQQLPASGLMIAFLLFVAFISFVTAADSSTDVIANLCSKGVTADSDLDGNPLLKIIWGLIIGSVSWVMVAFVGIDGVKMLSNLGGLPGMILVLLASTSLIFWLKNPALLTVKTVGPATEPEPSGARPVAEFAR</sequence>
<organism evidence="9">
    <name type="scientific">Pseudomonas fluorescens</name>
    <dbReference type="NCBI Taxonomy" id="294"/>
    <lineage>
        <taxon>Bacteria</taxon>
        <taxon>Pseudomonadati</taxon>
        <taxon>Pseudomonadota</taxon>
        <taxon>Gammaproteobacteria</taxon>
        <taxon>Pseudomonadales</taxon>
        <taxon>Pseudomonadaceae</taxon>
        <taxon>Pseudomonas</taxon>
    </lineage>
</organism>
<keyword evidence="7 8" id="KW-0472">Membrane</keyword>
<evidence type="ECO:0000256" key="3">
    <source>
        <dbReference type="ARBA" id="ARBA00022448"/>
    </source>
</evidence>
<evidence type="ECO:0000256" key="8">
    <source>
        <dbReference type="SAM" id="Phobius"/>
    </source>
</evidence>
<feature type="transmembrane region" description="Helical" evidence="8">
    <location>
        <begin position="345"/>
        <end position="370"/>
    </location>
</feature>
<dbReference type="Pfam" id="PF02028">
    <property type="entry name" value="BCCT"/>
    <property type="match status" value="1"/>
</dbReference>
<keyword evidence="4" id="KW-1003">Cell membrane</keyword>
<feature type="transmembrane region" description="Helical" evidence="8">
    <location>
        <begin position="400"/>
        <end position="420"/>
    </location>
</feature>
<gene>
    <name evidence="9" type="ORF">PS683_04740</name>
</gene>
<keyword evidence="5 8" id="KW-0812">Transmembrane</keyword>
<feature type="transmembrane region" description="Helical" evidence="8">
    <location>
        <begin position="260"/>
        <end position="280"/>
    </location>
</feature>
<keyword evidence="3" id="KW-0813">Transport</keyword>
<evidence type="ECO:0000256" key="4">
    <source>
        <dbReference type="ARBA" id="ARBA00022475"/>
    </source>
</evidence>
<feature type="transmembrane region" description="Helical" evidence="8">
    <location>
        <begin position="7"/>
        <end position="26"/>
    </location>
</feature>
<name>A0A5E6MY54_PSEFL</name>
<evidence type="ECO:0000313" key="9">
    <source>
        <dbReference type="EMBL" id="VVM16402.1"/>
    </source>
</evidence>
<reference evidence="9" key="1">
    <citation type="submission" date="2019-09" db="EMBL/GenBank/DDBJ databases">
        <authorList>
            <person name="Chandra G."/>
            <person name="Truman W A."/>
        </authorList>
    </citation>
    <scope>NUCLEOTIDE SEQUENCE</scope>
    <source>
        <strain evidence="9">PS683</strain>
    </source>
</reference>